<dbReference type="AlphaFoldDB" id="A0AAN6X005"/>
<reference evidence="1" key="1">
    <citation type="journal article" date="2023" name="Mol. Phylogenet. Evol.">
        <title>Genome-scale phylogeny and comparative genomics of the fungal order Sordariales.</title>
        <authorList>
            <person name="Hensen N."/>
            <person name="Bonometti L."/>
            <person name="Westerberg I."/>
            <person name="Brannstrom I.O."/>
            <person name="Guillou S."/>
            <person name="Cros-Aarteil S."/>
            <person name="Calhoun S."/>
            <person name="Haridas S."/>
            <person name="Kuo A."/>
            <person name="Mondo S."/>
            <person name="Pangilinan J."/>
            <person name="Riley R."/>
            <person name="LaButti K."/>
            <person name="Andreopoulos B."/>
            <person name="Lipzen A."/>
            <person name="Chen C."/>
            <person name="Yan M."/>
            <person name="Daum C."/>
            <person name="Ng V."/>
            <person name="Clum A."/>
            <person name="Steindorff A."/>
            <person name="Ohm R.A."/>
            <person name="Martin F."/>
            <person name="Silar P."/>
            <person name="Natvig D.O."/>
            <person name="Lalanne C."/>
            <person name="Gautier V."/>
            <person name="Ament-Velasquez S.L."/>
            <person name="Kruys A."/>
            <person name="Hutchinson M.I."/>
            <person name="Powell A.J."/>
            <person name="Barry K."/>
            <person name="Miller A.N."/>
            <person name="Grigoriev I.V."/>
            <person name="Debuchy R."/>
            <person name="Gladieux P."/>
            <person name="Hiltunen Thoren M."/>
            <person name="Johannesson H."/>
        </authorList>
    </citation>
    <scope>NUCLEOTIDE SEQUENCE</scope>
    <source>
        <strain evidence="1">PSN309</strain>
    </source>
</reference>
<dbReference type="GO" id="GO:0008483">
    <property type="term" value="F:transaminase activity"/>
    <property type="evidence" value="ECO:0007669"/>
    <property type="project" value="UniProtKB-KW"/>
</dbReference>
<keyword evidence="1" id="KW-0808">Transferase</keyword>
<proteinExistence type="predicted"/>
<protein>
    <submittedName>
        <fullName evidence="1">Aminotransferase</fullName>
    </submittedName>
</protein>
<reference evidence="1" key="2">
    <citation type="submission" date="2023-05" db="EMBL/GenBank/DDBJ databases">
        <authorList>
            <consortium name="Lawrence Berkeley National Laboratory"/>
            <person name="Steindorff A."/>
            <person name="Hensen N."/>
            <person name="Bonometti L."/>
            <person name="Westerberg I."/>
            <person name="Brannstrom I.O."/>
            <person name="Guillou S."/>
            <person name="Cros-Aarteil S."/>
            <person name="Calhoun S."/>
            <person name="Haridas S."/>
            <person name="Kuo A."/>
            <person name="Mondo S."/>
            <person name="Pangilinan J."/>
            <person name="Riley R."/>
            <person name="Labutti K."/>
            <person name="Andreopoulos B."/>
            <person name="Lipzen A."/>
            <person name="Chen C."/>
            <person name="Yanf M."/>
            <person name="Daum C."/>
            <person name="Ng V."/>
            <person name="Clum A."/>
            <person name="Ohm R."/>
            <person name="Martin F."/>
            <person name="Silar P."/>
            <person name="Natvig D."/>
            <person name="Lalanne C."/>
            <person name="Gautier V."/>
            <person name="Ament-Velasquez S.L."/>
            <person name="Kruys A."/>
            <person name="Hutchinson M.I."/>
            <person name="Powell A.J."/>
            <person name="Barry K."/>
            <person name="Miller A.N."/>
            <person name="Grigoriev I.V."/>
            <person name="Debuchy R."/>
            <person name="Gladieux P."/>
            <person name="Thoren M.H."/>
            <person name="Johannesson H."/>
        </authorList>
    </citation>
    <scope>NUCLEOTIDE SEQUENCE</scope>
    <source>
        <strain evidence="1">PSN309</strain>
    </source>
</reference>
<dbReference type="Gene3D" id="3.20.10.10">
    <property type="entry name" value="D-amino Acid Aminotransferase, subunit A, domain 2"/>
    <property type="match status" value="1"/>
</dbReference>
<dbReference type="Proteomes" id="UP001302126">
    <property type="component" value="Unassembled WGS sequence"/>
</dbReference>
<dbReference type="SUPFAM" id="SSF56752">
    <property type="entry name" value="D-aminoacid aminotransferase-like PLP-dependent enzymes"/>
    <property type="match status" value="1"/>
</dbReference>
<evidence type="ECO:0000313" key="2">
    <source>
        <dbReference type="Proteomes" id="UP001302126"/>
    </source>
</evidence>
<keyword evidence="1" id="KW-0032">Aminotransferase</keyword>
<dbReference type="Pfam" id="PF01063">
    <property type="entry name" value="Aminotran_4"/>
    <property type="match status" value="1"/>
</dbReference>
<evidence type="ECO:0000313" key="1">
    <source>
        <dbReference type="EMBL" id="KAK4191464.1"/>
    </source>
</evidence>
<keyword evidence="2" id="KW-1185">Reference proteome</keyword>
<dbReference type="InterPro" id="IPR036038">
    <property type="entry name" value="Aminotransferase-like"/>
</dbReference>
<dbReference type="EMBL" id="MU864359">
    <property type="protein sequence ID" value="KAK4191464.1"/>
    <property type="molecule type" value="Genomic_DNA"/>
</dbReference>
<dbReference type="InterPro" id="IPR001544">
    <property type="entry name" value="Aminotrans_IV"/>
</dbReference>
<name>A0AAN6X005_9PEZI</name>
<sequence length="278" mass="30973">MTDDFRIFTSLRYDPALVEVAHNDSFGHAGWNYLNASPFYMLDFHRDRMLRAANHWKWEAAISVLTGDAGLQHLEEAILSSMSAEQKSSAAKVRTDISEDGTITVNIALFPSTVAVLLTKFFPKSLPPPGTNSQEEVHPPKTPEYEVLVDKDGVNPSAYTHFKTTQRIMYDEARQRAGITNPTMEKEVLIVDASDGTIMEGSVSSPYFWRDGKWVTPSVSENTKATWSGGQDGTSRRWALERGLVVEGKILASSLVDGEECWFSTGVRGFVFGKMKLR</sequence>
<dbReference type="InterPro" id="IPR043132">
    <property type="entry name" value="BCAT-like_C"/>
</dbReference>
<accession>A0AAN6X005</accession>
<comment type="caution">
    <text evidence="1">The sequence shown here is derived from an EMBL/GenBank/DDBJ whole genome shotgun (WGS) entry which is preliminary data.</text>
</comment>
<gene>
    <name evidence="1" type="ORF">QBC35DRAFT_487285</name>
</gene>
<dbReference type="Gene3D" id="3.30.470.10">
    <property type="match status" value="1"/>
</dbReference>
<organism evidence="1 2">
    <name type="scientific">Podospora australis</name>
    <dbReference type="NCBI Taxonomy" id="1536484"/>
    <lineage>
        <taxon>Eukaryota</taxon>
        <taxon>Fungi</taxon>
        <taxon>Dikarya</taxon>
        <taxon>Ascomycota</taxon>
        <taxon>Pezizomycotina</taxon>
        <taxon>Sordariomycetes</taxon>
        <taxon>Sordariomycetidae</taxon>
        <taxon>Sordariales</taxon>
        <taxon>Podosporaceae</taxon>
        <taxon>Podospora</taxon>
    </lineage>
</organism>
<dbReference type="InterPro" id="IPR043131">
    <property type="entry name" value="BCAT-like_N"/>
</dbReference>